<dbReference type="GO" id="GO:0005789">
    <property type="term" value="C:endoplasmic reticulum membrane"/>
    <property type="evidence" value="ECO:0007669"/>
    <property type="project" value="TreeGrafter"/>
</dbReference>
<organism evidence="8 9">
    <name type="scientific">Vigna mungo</name>
    <name type="common">Black gram</name>
    <name type="synonym">Phaseolus mungo</name>
    <dbReference type="NCBI Taxonomy" id="3915"/>
    <lineage>
        <taxon>Eukaryota</taxon>
        <taxon>Viridiplantae</taxon>
        <taxon>Streptophyta</taxon>
        <taxon>Embryophyta</taxon>
        <taxon>Tracheophyta</taxon>
        <taxon>Spermatophyta</taxon>
        <taxon>Magnoliopsida</taxon>
        <taxon>eudicotyledons</taxon>
        <taxon>Gunneridae</taxon>
        <taxon>Pentapetalae</taxon>
        <taxon>rosids</taxon>
        <taxon>fabids</taxon>
        <taxon>Fabales</taxon>
        <taxon>Fabaceae</taxon>
        <taxon>Papilionoideae</taxon>
        <taxon>50 kb inversion clade</taxon>
        <taxon>NPAAA clade</taxon>
        <taxon>indigoferoid/millettioid clade</taxon>
        <taxon>Phaseoleae</taxon>
        <taxon>Vigna</taxon>
    </lineage>
</organism>
<comment type="similarity">
    <text evidence="7">Belongs to the PGAP3 family.</text>
</comment>
<dbReference type="InterPro" id="IPR007217">
    <property type="entry name" value="Per1-like"/>
</dbReference>
<comment type="caution">
    <text evidence="7">Lacks conserved residue(s) required for the propagation of feature annotation.</text>
</comment>
<dbReference type="GO" id="GO:0016788">
    <property type="term" value="F:hydrolase activity, acting on ester bonds"/>
    <property type="evidence" value="ECO:0007669"/>
    <property type="project" value="TreeGrafter"/>
</dbReference>
<comment type="function">
    <text evidence="7">Involved in the lipid remodeling steps of GPI-anchor maturation.</text>
</comment>
<gene>
    <name evidence="8" type="ORF">V8G54_024027</name>
</gene>
<evidence type="ECO:0000256" key="7">
    <source>
        <dbReference type="RuleBase" id="RU365066"/>
    </source>
</evidence>
<dbReference type="GO" id="GO:0006506">
    <property type="term" value="P:GPI anchor biosynthetic process"/>
    <property type="evidence" value="ECO:0007669"/>
    <property type="project" value="UniProtKB-KW"/>
</dbReference>
<evidence type="ECO:0000256" key="3">
    <source>
        <dbReference type="ARBA" id="ARBA00022692"/>
    </source>
</evidence>
<protein>
    <recommendedName>
        <fullName evidence="7">Post-GPI attachment to proteins factor 3</fullName>
    </recommendedName>
</protein>
<proteinExistence type="inferred from homology"/>
<dbReference type="GO" id="GO:0000139">
    <property type="term" value="C:Golgi membrane"/>
    <property type="evidence" value="ECO:0007669"/>
    <property type="project" value="UniProtKB-SubCell"/>
</dbReference>
<comment type="subcellular location">
    <subcellularLocation>
        <location evidence="1">Endomembrane system</location>
        <topology evidence="1">Multi-pass membrane protein</topology>
    </subcellularLocation>
    <subcellularLocation>
        <location evidence="7">Golgi apparatus membrane</location>
        <topology evidence="7">Multi-pass membrane protein</topology>
    </subcellularLocation>
</comment>
<evidence type="ECO:0000256" key="2">
    <source>
        <dbReference type="ARBA" id="ARBA00022502"/>
    </source>
</evidence>
<feature type="transmembrane region" description="Helical" evidence="7">
    <location>
        <begin position="130"/>
        <end position="152"/>
    </location>
</feature>
<evidence type="ECO:0000256" key="1">
    <source>
        <dbReference type="ARBA" id="ARBA00004127"/>
    </source>
</evidence>
<dbReference type="Pfam" id="PF04080">
    <property type="entry name" value="Per1"/>
    <property type="match status" value="1"/>
</dbReference>
<dbReference type="PANTHER" id="PTHR13148">
    <property type="entry name" value="PER1-RELATED"/>
    <property type="match status" value="1"/>
</dbReference>
<keyword evidence="3 7" id="KW-0812">Transmembrane</keyword>
<keyword evidence="2 7" id="KW-0337">GPI-anchor biosynthesis</keyword>
<dbReference type="Proteomes" id="UP001374535">
    <property type="component" value="Chromosome 7"/>
</dbReference>
<reference evidence="8 9" key="1">
    <citation type="journal article" date="2023" name="Life. Sci Alliance">
        <title>Evolutionary insights into 3D genome organization and epigenetic landscape of Vigna mungo.</title>
        <authorList>
            <person name="Junaid A."/>
            <person name="Singh B."/>
            <person name="Bhatia S."/>
        </authorList>
    </citation>
    <scope>NUCLEOTIDE SEQUENCE [LARGE SCALE GENOMIC DNA]</scope>
    <source>
        <strain evidence="8">Urdbean</strain>
    </source>
</reference>
<dbReference type="EMBL" id="CP144694">
    <property type="protein sequence ID" value="WVZ03221.1"/>
    <property type="molecule type" value="Genomic_DNA"/>
</dbReference>
<feature type="transmembrane region" description="Helical" evidence="7">
    <location>
        <begin position="164"/>
        <end position="184"/>
    </location>
</feature>
<evidence type="ECO:0000313" key="8">
    <source>
        <dbReference type="EMBL" id="WVZ03221.1"/>
    </source>
</evidence>
<keyword evidence="9" id="KW-1185">Reference proteome</keyword>
<keyword evidence="4 7" id="KW-0732">Signal</keyword>
<feature type="chain" id="PRO_5042661727" description="Post-GPI attachment to proteins factor 3" evidence="7">
    <location>
        <begin position="28"/>
        <end position="214"/>
    </location>
</feature>
<evidence type="ECO:0000256" key="6">
    <source>
        <dbReference type="ARBA" id="ARBA00023136"/>
    </source>
</evidence>
<name>A0AAQ3N616_VIGMU</name>
<dbReference type="PANTHER" id="PTHR13148:SF0">
    <property type="entry name" value="POST-GPI ATTACHMENT TO PROTEINS FACTOR 3"/>
    <property type="match status" value="1"/>
</dbReference>
<keyword evidence="6 7" id="KW-0472">Membrane</keyword>
<feature type="signal peptide" evidence="7">
    <location>
        <begin position="1"/>
        <end position="27"/>
    </location>
</feature>
<accession>A0AAQ3N616</accession>
<keyword evidence="7" id="KW-0333">Golgi apparatus</keyword>
<evidence type="ECO:0000313" key="9">
    <source>
        <dbReference type="Proteomes" id="UP001374535"/>
    </source>
</evidence>
<sequence length="214" mass="24165">MLCSQMFDGWVCAFLLVLSCSVEVIDASAGDVDPRYSKLDVLAKDAFQIVNFLRMENFLIAHGTCSKDHSIYNGKNGIVNVTVGTTAWLIERKRGCHKTLALSNIMANGHSGVYMGCSAMYPFNQEPASVAFSALNLAMHFHGWVSFFILIYYKLPLKDGKKAYYEYAGLWHVYGFLSLNSWFWSGVFHSRYTSYLLCRSLNQLAKDMTQIESL</sequence>
<evidence type="ECO:0000256" key="4">
    <source>
        <dbReference type="ARBA" id="ARBA00022729"/>
    </source>
</evidence>
<dbReference type="AlphaFoldDB" id="A0AAQ3N616"/>
<keyword evidence="5 7" id="KW-1133">Transmembrane helix</keyword>
<evidence type="ECO:0000256" key="5">
    <source>
        <dbReference type="ARBA" id="ARBA00022989"/>
    </source>
</evidence>